<reference evidence="2" key="1">
    <citation type="journal article" date="2019" name="Int. J. Syst. Evol. Microbiol.">
        <title>The Global Catalogue of Microorganisms (GCM) 10K type strain sequencing project: providing services to taxonomists for standard genome sequencing and annotation.</title>
        <authorList>
            <consortium name="The Broad Institute Genomics Platform"/>
            <consortium name="The Broad Institute Genome Sequencing Center for Infectious Disease"/>
            <person name="Wu L."/>
            <person name="Ma J."/>
        </authorList>
    </citation>
    <scope>NUCLEOTIDE SEQUENCE [LARGE SCALE GENOMIC DNA]</scope>
    <source>
        <strain evidence="2">CCM 7526</strain>
    </source>
</reference>
<evidence type="ECO:0000313" key="1">
    <source>
        <dbReference type="EMBL" id="MFD1366218.1"/>
    </source>
</evidence>
<proteinExistence type="predicted"/>
<sequence>MVRELPDRPADIRPLDVDKLKARVDALRVTREARIQAGRDRKN</sequence>
<name>A0ABW4A6T2_9ACTN</name>
<dbReference type="Proteomes" id="UP001597183">
    <property type="component" value="Unassembled WGS sequence"/>
</dbReference>
<accession>A0ABW4A6T2</accession>
<dbReference type="RefSeq" id="WP_317786500.1">
    <property type="nucleotide sequence ID" value="NZ_AP028461.1"/>
</dbReference>
<keyword evidence="2" id="KW-1185">Reference proteome</keyword>
<dbReference type="EMBL" id="JBHTMK010000016">
    <property type="protein sequence ID" value="MFD1366218.1"/>
    <property type="molecule type" value="Genomic_DNA"/>
</dbReference>
<comment type="caution">
    <text evidence="1">The sequence shown here is derived from an EMBL/GenBank/DDBJ whole genome shotgun (WGS) entry which is preliminary data.</text>
</comment>
<organism evidence="1 2">
    <name type="scientific">Actinoplanes sichuanensis</name>
    <dbReference type="NCBI Taxonomy" id="512349"/>
    <lineage>
        <taxon>Bacteria</taxon>
        <taxon>Bacillati</taxon>
        <taxon>Actinomycetota</taxon>
        <taxon>Actinomycetes</taxon>
        <taxon>Micromonosporales</taxon>
        <taxon>Micromonosporaceae</taxon>
        <taxon>Actinoplanes</taxon>
    </lineage>
</organism>
<evidence type="ECO:0000313" key="2">
    <source>
        <dbReference type="Proteomes" id="UP001597183"/>
    </source>
</evidence>
<protein>
    <submittedName>
        <fullName evidence="1">Uncharacterized protein</fullName>
    </submittedName>
</protein>
<gene>
    <name evidence="1" type="ORF">ACFQ5G_12760</name>
</gene>